<keyword evidence="3" id="KW-1185">Reference proteome</keyword>
<gene>
    <name evidence="2" type="ORF">QQF64_035386</name>
</gene>
<evidence type="ECO:0000256" key="1">
    <source>
        <dbReference type="SAM" id="Phobius"/>
    </source>
</evidence>
<dbReference type="EMBL" id="JAYMGO010000004">
    <property type="protein sequence ID" value="KAL1275763.1"/>
    <property type="molecule type" value="Genomic_DNA"/>
</dbReference>
<dbReference type="Proteomes" id="UP001558613">
    <property type="component" value="Unassembled WGS sequence"/>
</dbReference>
<reference evidence="2 3" key="1">
    <citation type="submission" date="2023-09" db="EMBL/GenBank/DDBJ databases">
        <authorList>
            <person name="Wang M."/>
        </authorList>
    </citation>
    <scope>NUCLEOTIDE SEQUENCE [LARGE SCALE GENOMIC DNA]</scope>
    <source>
        <strain evidence="2">GT-2023</strain>
        <tissue evidence="2">Liver</tissue>
    </source>
</reference>
<evidence type="ECO:0000313" key="3">
    <source>
        <dbReference type="Proteomes" id="UP001558613"/>
    </source>
</evidence>
<sequence>MNTAPSLVRVVSVTLRYMNPLGSSSGGVVAVGSDMSRLITSPDRSRSITPAQVIIIASLVVPFVCFLFKHLF</sequence>
<accession>A0ABR3NFM7</accession>
<keyword evidence="1" id="KW-0472">Membrane</keyword>
<keyword evidence="1" id="KW-0812">Transmembrane</keyword>
<organism evidence="2 3">
    <name type="scientific">Cirrhinus molitorella</name>
    <name type="common">mud carp</name>
    <dbReference type="NCBI Taxonomy" id="172907"/>
    <lineage>
        <taxon>Eukaryota</taxon>
        <taxon>Metazoa</taxon>
        <taxon>Chordata</taxon>
        <taxon>Craniata</taxon>
        <taxon>Vertebrata</taxon>
        <taxon>Euteleostomi</taxon>
        <taxon>Actinopterygii</taxon>
        <taxon>Neopterygii</taxon>
        <taxon>Teleostei</taxon>
        <taxon>Ostariophysi</taxon>
        <taxon>Cypriniformes</taxon>
        <taxon>Cyprinidae</taxon>
        <taxon>Labeoninae</taxon>
        <taxon>Labeonini</taxon>
        <taxon>Cirrhinus</taxon>
    </lineage>
</organism>
<feature type="transmembrane region" description="Helical" evidence="1">
    <location>
        <begin position="48"/>
        <end position="68"/>
    </location>
</feature>
<name>A0ABR3NFM7_9TELE</name>
<proteinExistence type="predicted"/>
<evidence type="ECO:0000313" key="2">
    <source>
        <dbReference type="EMBL" id="KAL1275763.1"/>
    </source>
</evidence>
<protein>
    <submittedName>
        <fullName evidence="2">Uncharacterized protein</fullName>
    </submittedName>
</protein>
<keyword evidence="1" id="KW-1133">Transmembrane helix</keyword>
<comment type="caution">
    <text evidence="2">The sequence shown here is derived from an EMBL/GenBank/DDBJ whole genome shotgun (WGS) entry which is preliminary data.</text>
</comment>